<sequence length="186" mass="20551">MPHLGLSLADGGVFGVGPPEFVPVRNGKSPTKAIQELRLSARNHSYMTDFASLAPQNADFHDADNPNVGFSAATPRSGAIGSELQMATVQQKTLNAPAMDINDLDDFLEGDKQDDPQKSWMDTELVEKWILAGIDLNARYMAGHWPVLGWPDLSCHCKSGRVEGRGEIRRDQTYRHSHIDFNAHQK</sequence>
<reference evidence="1" key="1">
    <citation type="submission" date="2023-03" db="EMBL/GenBank/DDBJ databases">
        <title>Massive genome expansion in bonnet fungi (Mycena s.s.) driven by repeated elements and novel gene families across ecological guilds.</title>
        <authorList>
            <consortium name="Lawrence Berkeley National Laboratory"/>
            <person name="Harder C.B."/>
            <person name="Miyauchi S."/>
            <person name="Viragh M."/>
            <person name="Kuo A."/>
            <person name="Thoen E."/>
            <person name="Andreopoulos B."/>
            <person name="Lu D."/>
            <person name="Skrede I."/>
            <person name="Drula E."/>
            <person name="Henrissat B."/>
            <person name="Morin E."/>
            <person name="Kohler A."/>
            <person name="Barry K."/>
            <person name="LaButti K."/>
            <person name="Morin E."/>
            <person name="Salamov A."/>
            <person name="Lipzen A."/>
            <person name="Mereny Z."/>
            <person name="Hegedus B."/>
            <person name="Baldrian P."/>
            <person name="Stursova M."/>
            <person name="Weitz H."/>
            <person name="Taylor A."/>
            <person name="Grigoriev I.V."/>
            <person name="Nagy L.G."/>
            <person name="Martin F."/>
            <person name="Kauserud H."/>
        </authorList>
    </citation>
    <scope>NUCLEOTIDE SEQUENCE</scope>
    <source>
        <strain evidence="1">CBHHK067</strain>
    </source>
</reference>
<name>A0AAD7D8S0_MYCRO</name>
<organism evidence="1 2">
    <name type="scientific">Mycena rosella</name>
    <name type="common">Pink bonnet</name>
    <name type="synonym">Agaricus rosellus</name>
    <dbReference type="NCBI Taxonomy" id="1033263"/>
    <lineage>
        <taxon>Eukaryota</taxon>
        <taxon>Fungi</taxon>
        <taxon>Dikarya</taxon>
        <taxon>Basidiomycota</taxon>
        <taxon>Agaricomycotina</taxon>
        <taxon>Agaricomycetes</taxon>
        <taxon>Agaricomycetidae</taxon>
        <taxon>Agaricales</taxon>
        <taxon>Marasmiineae</taxon>
        <taxon>Mycenaceae</taxon>
        <taxon>Mycena</taxon>
    </lineage>
</organism>
<protein>
    <submittedName>
        <fullName evidence="1">Uncharacterized protein</fullName>
    </submittedName>
</protein>
<evidence type="ECO:0000313" key="1">
    <source>
        <dbReference type="EMBL" id="KAJ7685905.1"/>
    </source>
</evidence>
<dbReference type="EMBL" id="JARKIE010000101">
    <property type="protein sequence ID" value="KAJ7685905.1"/>
    <property type="molecule type" value="Genomic_DNA"/>
</dbReference>
<evidence type="ECO:0000313" key="2">
    <source>
        <dbReference type="Proteomes" id="UP001221757"/>
    </source>
</evidence>
<dbReference type="Proteomes" id="UP001221757">
    <property type="component" value="Unassembled WGS sequence"/>
</dbReference>
<dbReference type="AlphaFoldDB" id="A0AAD7D8S0"/>
<gene>
    <name evidence="1" type="ORF">B0H17DRAFT_1137250</name>
</gene>
<proteinExistence type="predicted"/>
<accession>A0AAD7D8S0</accession>
<keyword evidence="2" id="KW-1185">Reference proteome</keyword>
<comment type="caution">
    <text evidence="1">The sequence shown here is derived from an EMBL/GenBank/DDBJ whole genome shotgun (WGS) entry which is preliminary data.</text>
</comment>